<accession>A0A4Z0YG18</accession>
<dbReference type="GO" id="GO:0016887">
    <property type="term" value="F:ATP hydrolysis activity"/>
    <property type="evidence" value="ECO:0007669"/>
    <property type="project" value="InterPro"/>
</dbReference>
<proteinExistence type="predicted"/>
<feature type="domain" description="AAA+ ATPase lid" evidence="4">
    <location>
        <begin position="966"/>
        <end position="1053"/>
    </location>
</feature>
<dbReference type="Proteomes" id="UP000297716">
    <property type="component" value="Unassembled WGS sequence"/>
</dbReference>
<feature type="domain" description="ATPase AAA-type core" evidence="3">
    <location>
        <begin position="862"/>
        <end position="960"/>
    </location>
</feature>
<dbReference type="PANTHER" id="PTHR46411">
    <property type="entry name" value="FAMILY ATPASE, PUTATIVE-RELATED"/>
    <property type="match status" value="1"/>
</dbReference>
<dbReference type="Pfam" id="PF00004">
    <property type="entry name" value="AAA"/>
    <property type="match status" value="1"/>
</dbReference>
<evidence type="ECO:0000313" key="6">
    <source>
        <dbReference type="Proteomes" id="UP000297716"/>
    </source>
</evidence>
<reference evidence="5 6" key="1">
    <citation type="submission" date="2019-03" db="EMBL/GenBank/DDBJ databases">
        <title>Draft genome sequence of Xylaria hypoxylon DSM 108379, a ubiquitous saprotrophic-parasitic fungi on hardwood.</title>
        <authorList>
            <person name="Buettner E."/>
            <person name="Leonhardt S."/>
            <person name="Gebauer A.M."/>
            <person name="Liers C."/>
            <person name="Hofrichter M."/>
            <person name="Kellner H."/>
        </authorList>
    </citation>
    <scope>NUCLEOTIDE SEQUENCE [LARGE SCALE GENOMIC DNA]</scope>
    <source>
        <strain evidence="5 6">DSM 108379</strain>
    </source>
</reference>
<dbReference type="GO" id="GO:0005524">
    <property type="term" value="F:ATP binding"/>
    <property type="evidence" value="ECO:0007669"/>
    <property type="project" value="InterPro"/>
</dbReference>
<evidence type="ECO:0000313" key="5">
    <source>
        <dbReference type="EMBL" id="TGJ78878.1"/>
    </source>
</evidence>
<gene>
    <name evidence="5" type="ORF">E0Z10_g9881</name>
</gene>
<feature type="region of interest" description="Disordered" evidence="2">
    <location>
        <begin position="194"/>
        <end position="245"/>
    </location>
</feature>
<feature type="compositionally biased region" description="Basic residues" evidence="2">
    <location>
        <begin position="563"/>
        <end position="576"/>
    </location>
</feature>
<evidence type="ECO:0000256" key="1">
    <source>
        <dbReference type="SAM" id="Coils"/>
    </source>
</evidence>
<name>A0A4Z0YG18_9PEZI</name>
<feature type="coiled-coil region" evidence="1">
    <location>
        <begin position="304"/>
        <end position="331"/>
    </location>
</feature>
<dbReference type="InterPro" id="IPR056599">
    <property type="entry name" value="AAA_lid_fung"/>
</dbReference>
<dbReference type="Gene3D" id="3.40.50.300">
    <property type="entry name" value="P-loop containing nucleotide triphosphate hydrolases"/>
    <property type="match status" value="1"/>
</dbReference>
<evidence type="ECO:0000259" key="4">
    <source>
        <dbReference type="Pfam" id="PF23232"/>
    </source>
</evidence>
<dbReference type="EMBL" id="SKBN01000337">
    <property type="protein sequence ID" value="TGJ78878.1"/>
    <property type="molecule type" value="Genomic_DNA"/>
</dbReference>
<organism evidence="5 6">
    <name type="scientific">Xylaria hypoxylon</name>
    <dbReference type="NCBI Taxonomy" id="37992"/>
    <lineage>
        <taxon>Eukaryota</taxon>
        <taxon>Fungi</taxon>
        <taxon>Dikarya</taxon>
        <taxon>Ascomycota</taxon>
        <taxon>Pezizomycotina</taxon>
        <taxon>Sordariomycetes</taxon>
        <taxon>Xylariomycetidae</taxon>
        <taxon>Xylariales</taxon>
        <taxon>Xylariaceae</taxon>
        <taxon>Xylaria</taxon>
    </lineage>
</organism>
<evidence type="ECO:0000259" key="3">
    <source>
        <dbReference type="Pfam" id="PF00004"/>
    </source>
</evidence>
<dbReference type="OrthoDB" id="10042665at2759"/>
<dbReference type="AlphaFoldDB" id="A0A4Z0YG18"/>
<sequence length="1068" mass="122657">MSSDAFSTGEADLISLYHADSTWFQSRVQFIRDNPSDHSNSGYPSSEGFERLAQEERYGRVTNTKGQHVSDAAKPFDFLKHITISRDQTRWRKNFDEQQQLRALLEKRTDISLKLLDSSVRPVPSVPLVPLVPSISLVPSVSSVPAGVLSKARPPAQERNTRSFLIYYPTSYESGSSGSEYSLYEDATEIVKGKERHSVPHGVLPRPRPTTRPERYHWYQLPQSDSEEIGEGPERLESDSLSTTASRFSEDNIFESLDWATELNSSDTGSGTDSDATSVPVYEEEFNDEEAILSDRGSLSTLEEDSITSRIKELTEELDALKARLGDQAEAGVTMPPSQSSNKPTSWKTIYRVKARPYLGEPQWQHTDNGIRLVSSTPVRDLSQYAQRHPEILFIVFKTYTSDTLPSEEEVMDLDVYPLPVSTNESLWLTSKDMVEAIGELTRTYANFETVFDNFDAREEHTAPYLFLFYMFSEWEKNVLQLEESHKECIEKLFEYLQQIYIPKYQQVIKRFRDGKTTTDDLIYLIKPGDIVVQATHKTTAFMATSWPMYYGAYSDQNDDKSSHRKGKRPSTRKRSRALHIGASNTYDSEVNDLLSTISRDTKEKIGIYEVWIVRGWNWDFSDGRLFRTLVYFELRVYPHTMTEVGINILDMYPLQYACNETKQLLLKRGHNFWRCRHRHFVGYSYVNQDSHDLETANERFMIDYSTYRRLHPETTKQLSKNDVRSREDGIDADVLSQENPPEDGTINLLPSTLIGYNLRLKKWVNLEVDRIQEVDWNKKAFESLVVDDETKHLVKALVSNQIKSEKSTDLMSGKGNGLIILLHGYDAGPAHFSMVETNGLIQRARNRQNIYSRKVRSPNVAELAEKPLYRVTCGDIGTKPEDVEKYLETVLLLGKIWECVVLLDEADVFLEERTLADLKRNALVSIFLRVLEYYDGILILTSNRVGTFDQAFKSRIQLALHYDNLKTPQRRKIWRNFFSRLNDVGETDVDYDDLSDHIDELAKADINGRQIRNAITTARQLAQFDGERFSYKQLQHVMNVAGKFDTYLKEVKAGLTDDQIARDDGAR</sequence>
<dbReference type="InterPro" id="IPR003959">
    <property type="entry name" value="ATPase_AAA_core"/>
</dbReference>
<keyword evidence="6" id="KW-1185">Reference proteome</keyword>
<protein>
    <submittedName>
        <fullName evidence="5">Uncharacterized protein</fullName>
    </submittedName>
</protein>
<keyword evidence="1" id="KW-0175">Coiled coil</keyword>
<dbReference type="InterPro" id="IPR027417">
    <property type="entry name" value="P-loop_NTPase"/>
</dbReference>
<dbReference type="Pfam" id="PF23232">
    <property type="entry name" value="AAA_lid_13"/>
    <property type="match status" value="1"/>
</dbReference>
<dbReference type="PANTHER" id="PTHR46411:SF2">
    <property type="entry name" value="AAA+ ATPASE DOMAIN-CONTAINING PROTEIN"/>
    <property type="match status" value="1"/>
</dbReference>
<evidence type="ECO:0000256" key="2">
    <source>
        <dbReference type="SAM" id="MobiDB-lite"/>
    </source>
</evidence>
<feature type="region of interest" description="Disordered" evidence="2">
    <location>
        <begin position="557"/>
        <end position="576"/>
    </location>
</feature>
<comment type="caution">
    <text evidence="5">The sequence shown here is derived from an EMBL/GenBank/DDBJ whole genome shotgun (WGS) entry which is preliminary data.</text>
</comment>
<dbReference type="SUPFAM" id="SSF52540">
    <property type="entry name" value="P-loop containing nucleoside triphosphate hydrolases"/>
    <property type="match status" value="1"/>
</dbReference>